<evidence type="ECO:0000313" key="6">
    <source>
        <dbReference type="EMBL" id="ADD66962.1"/>
    </source>
</evidence>
<accession>D4H1Y5</accession>
<dbReference type="PaxDb" id="522772-Dacet_0157"/>
<keyword evidence="4 6" id="KW-0413">Isomerase</keyword>
<dbReference type="InterPro" id="IPR003722">
    <property type="entry name" value="Cbl_synth_CobH/CbiC"/>
</dbReference>
<dbReference type="InterPro" id="IPR036588">
    <property type="entry name" value="CobH/CbiC_sf"/>
</dbReference>
<dbReference type="Pfam" id="PF02570">
    <property type="entry name" value="CbiC"/>
    <property type="match status" value="1"/>
</dbReference>
<sequence length="204" mass="21821">MDKGLKIESDSFDIIENMINLSKFSEMERLIVKKLVHTTGDPEFAELTVISDGGVNSGVQALKAGKPVICDVTMVTAGITKRYLEKCGVEVLCFINHPDVLRISKETNQTRSEVAMEYAAAEYPDAVYAIGNAPTALLRLLELKRGGKVDPSFIAGLPVGFVKAAESKEELAKSDVPHVTNRGTKGGSPCAATVINGLLTLAAQ</sequence>
<dbReference type="eggNOG" id="COG2082">
    <property type="taxonomic scope" value="Bacteria"/>
</dbReference>
<evidence type="ECO:0000256" key="1">
    <source>
        <dbReference type="ARBA" id="ARBA00004953"/>
    </source>
</evidence>
<name>D4H1Y5_DENA2</name>
<dbReference type="GO" id="GO:0016993">
    <property type="term" value="F:precorrin-8X methylmutase activity"/>
    <property type="evidence" value="ECO:0007669"/>
    <property type="project" value="UniProtKB-EC"/>
</dbReference>
<keyword evidence="3" id="KW-0169">Cobalamin biosynthesis</keyword>
<dbReference type="SUPFAM" id="SSF63965">
    <property type="entry name" value="Precorrin-8X methylmutase CbiC/CobH"/>
    <property type="match status" value="1"/>
</dbReference>
<dbReference type="AlphaFoldDB" id="D4H1Y5"/>
<dbReference type="Gene3D" id="3.40.50.10230">
    <property type="entry name" value="Cobalamin biosynthesis CobH/CbiC, precorrin-8X methylmutase"/>
    <property type="match status" value="1"/>
</dbReference>
<proteinExistence type="inferred from homology"/>
<dbReference type="GO" id="GO:0009236">
    <property type="term" value="P:cobalamin biosynthetic process"/>
    <property type="evidence" value="ECO:0007669"/>
    <property type="project" value="UniProtKB-UniPathway"/>
</dbReference>
<evidence type="ECO:0000256" key="3">
    <source>
        <dbReference type="ARBA" id="ARBA00022573"/>
    </source>
</evidence>
<reference evidence="6 7" key="1">
    <citation type="journal article" date="2010" name="Stand. Genomic Sci.">
        <title>Complete genome sequence of Denitrovibrio acetiphilus type strain (N2460).</title>
        <authorList>
            <person name="Kiss H."/>
            <person name="Lang E."/>
            <person name="Lapidus A."/>
            <person name="Copeland A."/>
            <person name="Nolan M."/>
            <person name="Glavina Del Rio T."/>
            <person name="Chen F."/>
            <person name="Lucas S."/>
            <person name="Tice H."/>
            <person name="Cheng J.F."/>
            <person name="Han C."/>
            <person name="Goodwin L."/>
            <person name="Pitluck S."/>
            <person name="Liolios K."/>
            <person name="Pati A."/>
            <person name="Ivanova N."/>
            <person name="Mavromatis K."/>
            <person name="Chen A."/>
            <person name="Palaniappan K."/>
            <person name="Land M."/>
            <person name="Hauser L."/>
            <person name="Chang Y.J."/>
            <person name="Jeffries C.D."/>
            <person name="Detter J.C."/>
            <person name="Brettin T."/>
            <person name="Spring S."/>
            <person name="Rohde M."/>
            <person name="Goker M."/>
            <person name="Woyke T."/>
            <person name="Bristow J."/>
            <person name="Eisen J.A."/>
            <person name="Markowitz V."/>
            <person name="Hugenholtz P."/>
            <person name="Kyrpides N.C."/>
            <person name="Klenk H.P."/>
        </authorList>
    </citation>
    <scope>NUCLEOTIDE SEQUENCE [LARGE SCALE GENOMIC DNA]</scope>
    <source>
        <strain evidence="7">DSM 12809 / NBRC 114555 / N2460</strain>
    </source>
</reference>
<feature type="domain" description="Cobalamin biosynthesis precorrin-8X methylmutase CobH/CbiC" evidence="5">
    <location>
        <begin position="6"/>
        <end position="200"/>
    </location>
</feature>
<evidence type="ECO:0000256" key="2">
    <source>
        <dbReference type="ARBA" id="ARBA00009774"/>
    </source>
</evidence>
<evidence type="ECO:0000256" key="4">
    <source>
        <dbReference type="ARBA" id="ARBA00023235"/>
    </source>
</evidence>
<evidence type="ECO:0000313" key="7">
    <source>
        <dbReference type="Proteomes" id="UP000002012"/>
    </source>
</evidence>
<dbReference type="STRING" id="522772.Dacet_0157"/>
<evidence type="ECO:0000259" key="5">
    <source>
        <dbReference type="Pfam" id="PF02570"/>
    </source>
</evidence>
<dbReference type="RefSeq" id="WP_013009510.1">
    <property type="nucleotide sequence ID" value="NC_013943.1"/>
</dbReference>
<dbReference type="EC" id="5.4.99.61" evidence="6"/>
<dbReference type="PANTHER" id="PTHR43588:SF1">
    <property type="entry name" value="COBALT-PRECORRIN-8 METHYLMUTASE"/>
    <property type="match status" value="1"/>
</dbReference>
<dbReference type="HOGENOM" id="CLU_084703_1_1_0"/>
<comment type="pathway">
    <text evidence="1">Cofactor biosynthesis; adenosylcobalamin biosynthesis.</text>
</comment>
<dbReference type="UniPathway" id="UPA00148"/>
<dbReference type="PANTHER" id="PTHR43588">
    <property type="entry name" value="COBALT-PRECORRIN-8 METHYLMUTASE"/>
    <property type="match status" value="1"/>
</dbReference>
<dbReference type="OrthoDB" id="9780708at2"/>
<gene>
    <name evidence="6" type="ordered locus">Dacet_0157</name>
</gene>
<dbReference type="Proteomes" id="UP000002012">
    <property type="component" value="Chromosome"/>
</dbReference>
<comment type="similarity">
    <text evidence="2">Belongs to the CobH/CbiC family.</text>
</comment>
<organism evidence="6 7">
    <name type="scientific">Denitrovibrio acetiphilus (strain DSM 12809 / NBRC 114555 / N2460)</name>
    <dbReference type="NCBI Taxonomy" id="522772"/>
    <lineage>
        <taxon>Bacteria</taxon>
        <taxon>Pseudomonadati</taxon>
        <taxon>Deferribacterota</taxon>
        <taxon>Deferribacteres</taxon>
        <taxon>Deferribacterales</taxon>
        <taxon>Geovibrionaceae</taxon>
        <taxon>Denitrovibrio</taxon>
    </lineage>
</organism>
<protein>
    <submittedName>
        <fullName evidence="6">Precorrin-8X methylmutase</fullName>
        <ecNumber evidence="6">5.4.99.61</ecNumber>
    </submittedName>
</protein>
<dbReference type="InParanoid" id="D4H1Y5"/>
<dbReference type="KEGG" id="dap:Dacet_0157"/>
<dbReference type="EMBL" id="CP001968">
    <property type="protein sequence ID" value="ADD66962.1"/>
    <property type="molecule type" value="Genomic_DNA"/>
</dbReference>
<keyword evidence="7" id="KW-1185">Reference proteome</keyword>